<accession>X1SVA1</accession>
<dbReference type="InterPro" id="IPR038765">
    <property type="entry name" value="Papain-like_cys_pep_sf"/>
</dbReference>
<reference evidence="1" key="1">
    <citation type="journal article" date="2014" name="Front. Microbiol.">
        <title>High frequency of phylogenetically diverse reductive dehalogenase-homologous genes in deep subseafloor sedimentary metagenomes.</title>
        <authorList>
            <person name="Kawai M."/>
            <person name="Futagami T."/>
            <person name="Toyoda A."/>
            <person name="Takaki Y."/>
            <person name="Nishi S."/>
            <person name="Hori S."/>
            <person name="Arai W."/>
            <person name="Tsubouchi T."/>
            <person name="Morono Y."/>
            <person name="Uchiyama I."/>
            <person name="Ito T."/>
            <person name="Fujiyama A."/>
            <person name="Inagaki F."/>
            <person name="Takami H."/>
        </authorList>
    </citation>
    <scope>NUCLEOTIDE SEQUENCE</scope>
    <source>
        <strain evidence="1">Expedition CK06-06</strain>
    </source>
</reference>
<name>X1SVA1_9ZZZZ</name>
<dbReference type="EMBL" id="BARW01002512">
    <property type="protein sequence ID" value="GAI71754.1"/>
    <property type="molecule type" value="Genomic_DNA"/>
</dbReference>
<organism evidence="1">
    <name type="scientific">marine sediment metagenome</name>
    <dbReference type="NCBI Taxonomy" id="412755"/>
    <lineage>
        <taxon>unclassified sequences</taxon>
        <taxon>metagenomes</taxon>
        <taxon>ecological metagenomes</taxon>
    </lineage>
</organism>
<protein>
    <recommendedName>
        <fullName evidence="2">Transglutaminase-like domain-containing protein</fullName>
    </recommendedName>
</protein>
<dbReference type="SUPFAM" id="SSF54001">
    <property type="entry name" value="Cysteine proteinases"/>
    <property type="match status" value="1"/>
</dbReference>
<comment type="caution">
    <text evidence="1">The sequence shown here is derived from an EMBL/GenBank/DDBJ whole genome shotgun (WGS) entry which is preliminary data.</text>
</comment>
<sequence length="266" mass="29914">MLATLGLAALLRSSQRVYLQDGRYLVSVRWGQRYDLREFVQPDNPDVVAKYSEIGPDVWGCLDFVCSNIDYRRDIGEHWKFPSETLASGQGDCEDSSILLVSLLNNFTSSYVVLGDYQGYGHAWCQFDGQILESTYTQARPVTDPGNYEPLVLFNNVEVHELYPGALIDVFTRRRNEATKEFGKQHIWGYPHLPSGDKVPLMCCLFLWGATVEVGRNDADAVIGQYFEVIQACLLNFLSELAGAPSHHKFPGYYPGKAHPSTSFLV</sequence>
<evidence type="ECO:0000313" key="1">
    <source>
        <dbReference type="EMBL" id="GAI71754.1"/>
    </source>
</evidence>
<dbReference type="Gene3D" id="3.10.620.30">
    <property type="match status" value="1"/>
</dbReference>
<evidence type="ECO:0008006" key="2">
    <source>
        <dbReference type="Google" id="ProtNLM"/>
    </source>
</evidence>
<gene>
    <name evidence="1" type="ORF">S12H4_06951</name>
</gene>
<proteinExistence type="predicted"/>
<dbReference type="AlphaFoldDB" id="X1SVA1"/>